<dbReference type="InterPro" id="IPR005625">
    <property type="entry name" value="PepSY-ass_TM"/>
</dbReference>
<sequence>MTYHPSKKRQAKIIRLFRKVHRKTGALLFVFFFFISVSGLLLGWKNNSNGTIIPKTQNGTSTNLKEWLPINQLHQKALVILHDSISTNLDNTIDRIDIRKNKGIVKFVFENHYWEIQLDGATGNLLSIGKRNSDLIENIHDGSILDKWFNTSKKPFKLIYTTIMGGSLLLFTISGFWLWFGPKIMKRTRKKL</sequence>
<name>A0ABW3WNV4_9FLAO</name>
<dbReference type="RefSeq" id="WP_386807834.1">
    <property type="nucleotide sequence ID" value="NZ_JBHTMV010000003.1"/>
</dbReference>
<proteinExistence type="predicted"/>
<organism evidence="2 3">
    <name type="scientific">Lutibacter holmesii</name>
    <dbReference type="NCBI Taxonomy" id="1137985"/>
    <lineage>
        <taxon>Bacteria</taxon>
        <taxon>Pseudomonadati</taxon>
        <taxon>Bacteroidota</taxon>
        <taxon>Flavobacteriia</taxon>
        <taxon>Flavobacteriales</taxon>
        <taxon>Flavobacteriaceae</taxon>
        <taxon>Lutibacter</taxon>
    </lineage>
</organism>
<dbReference type="Proteomes" id="UP001597241">
    <property type="component" value="Unassembled WGS sequence"/>
</dbReference>
<evidence type="ECO:0000313" key="2">
    <source>
        <dbReference type="EMBL" id="MFD1292926.1"/>
    </source>
</evidence>
<keyword evidence="1" id="KW-0812">Transmembrane</keyword>
<keyword evidence="1" id="KW-1133">Transmembrane helix</keyword>
<comment type="caution">
    <text evidence="2">The sequence shown here is derived from an EMBL/GenBank/DDBJ whole genome shotgun (WGS) entry which is preliminary data.</text>
</comment>
<evidence type="ECO:0000256" key="1">
    <source>
        <dbReference type="SAM" id="Phobius"/>
    </source>
</evidence>
<reference evidence="3" key="1">
    <citation type="journal article" date="2019" name="Int. J. Syst. Evol. Microbiol.">
        <title>The Global Catalogue of Microorganisms (GCM) 10K type strain sequencing project: providing services to taxonomists for standard genome sequencing and annotation.</title>
        <authorList>
            <consortium name="The Broad Institute Genomics Platform"/>
            <consortium name="The Broad Institute Genome Sequencing Center for Infectious Disease"/>
            <person name="Wu L."/>
            <person name="Ma J."/>
        </authorList>
    </citation>
    <scope>NUCLEOTIDE SEQUENCE [LARGE SCALE GENOMIC DNA]</scope>
    <source>
        <strain evidence="3">CCUG 62221</strain>
    </source>
</reference>
<evidence type="ECO:0000313" key="3">
    <source>
        <dbReference type="Proteomes" id="UP001597241"/>
    </source>
</evidence>
<protein>
    <submittedName>
        <fullName evidence="2">PepSY domain-containing protein</fullName>
    </submittedName>
</protein>
<keyword evidence="3" id="KW-1185">Reference proteome</keyword>
<feature type="transmembrane region" description="Helical" evidence="1">
    <location>
        <begin position="25"/>
        <end position="44"/>
    </location>
</feature>
<gene>
    <name evidence="2" type="ORF">ACFQ5N_03665</name>
</gene>
<dbReference type="EMBL" id="JBHTMV010000003">
    <property type="protein sequence ID" value="MFD1292926.1"/>
    <property type="molecule type" value="Genomic_DNA"/>
</dbReference>
<accession>A0ABW3WNV4</accession>
<dbReference type="Pfam" id="PF03929">
    <property type="entry name" value="PepSY_TM"/>
    <property type="match status" value="1"/>
</dbReference>
<keyword evidence="1" id="KW-0472">Membrane</keyword>
<feature type="transmembrane region" description="Helical" evidence="1">
    <location>
        <begin position="158"/>
        <end position="180"/>
    </location>
</feature>